<feature type="region of interest" description="Disordered" evidence="1">
    <location>
        <begin position="768"/>
        <end position="822"/>
    </location>
</feature>
<feature type="compositionally biased region" description="Low complexity" evidence="1">
    <location>
        <begin position="313"/>
        <end position="329"/>
    </location>
</feature>
<sequence length="1292" mass="137028">MPLVPGAPPSDDPPGHIEAGQHGAPSSSTRPLHLSPLDPPSPRSGSFVNNTGSIPIPRSFGMDSSDSIAGPSSEGALRRRASDDSHPPPICPSSAPAVPSVVAVAHPSPYIHTQHPRRGSMTPLGLHVISPVPPAPPGPLSPIRSVGFSPSYQPSVDAAADYAMDAARRGSSTSTSSTLTQTRPSYSSYSSYPSGFKTERRRSSLSPLTPTLTGPLPTRAHAKGRLNSRPTSSDGAMPPPMQAKGKAVDHASKPFLSGPSIADEVGRRGSMPQLQYGGWAGPSLGRVWNPSLPTARASMTEDDHGPEEGYRFGSGAPSSSAGPSAAAASLKNLDLSPGSRRSSTVSKKRLDVFAETEAEEAERQRKAFIDATFGQDGRRARERLSFAAPSTSKPASPGTAAHNLRRQSLALWEKINMTASASRPIDSPRTVLTDPLSLPSLSAAESMQDLAPRRGSLPVAIPGGGLGRSESMRGDFFEELARSRGEGEEEEGLASFPGANGFPRDFDGNTLSPPQRPLPPLLPLSDPGPRLLPSTLALHRANHLLNSRNLQADPLPHPLPPSLHPPAPVDLAEFDIDFILAGSQAQLGGDKKSPNAPIDILHAKPDSAALATPRLNVSGEEDTFAKFVGEFDDEYGGRRGEWTFRASSSRSSVPSTVSSSTLRAEWDCTGAGKYELYANGEVRSLQTGSVWRARKTGNREYELEEKNPGRSALPFTPPSPSASESATPDGCYVLAAKLSHTEFGGIKASSRTRAIAVSPLTHQLRVSISDQFAPERSNRLGSADSGATARPPPQLSSSLPLSDSMTPKRNRQVSREAAPLSDESLVPLPLSAYRGRGSISGPSTHAIANELKRREKDQRPASRDRLGESEDKKKSGGGGIGGALKRAFKSTISANDEKKAAREEKERERMQSQSWSPSISRSKDFIHPSGKGYETRSQTKTAPAVVSEKWNRVPLTGNGPKLSPGSLNSASSASERPKLNSHGSGGLEELPASRQGKAWNGVPDEAVAMVIPIEDEVAPVSPLAPNQTRRAASSSRQALLVWYVPFNSDAEDRPATAPSSSSSSHQSSDPATTRTPEVQPGSLPKLQKLLRRRASKDKDALKKDRDALVERLNGSAPGSVSNLHSTLENKSSCPLDPLPFRSFRVVARVVDMEDLRNEATPSLTSSSSITTSRTPSSHRAPSSFGSSQSPWQPSGSLPSTDENEVSSLSTAPTSTILAGRTFPTVLAVCHSHSQGVEFVLEGLDRLGFCQGESAWGPTGYEEWRGSGLSEKGRDLLDLLWAGCVGVMGLVDE</sequence>
<organism evidence="2 3">
    <name type="scientific">Papiliotrema laurentii</name>
    <name type="common">Cryptococcus laurentii</name>
    <dbReference type="NCBI Taxonomy" id="5418"/>
    <lineage>
        <taxon>Eukaryota</taxon>
        <taxon>Fungi</taxon>
        <taxon>Dikarya</taxon>
        <taxon>Basidiomycota</taxon>
        <taxon>Agaricomycotina</taxon>
        <taxon>Tremellomycetes</taxon>
        <taxon>Tremellales</taxon>
        <taxon>Rhynchogastremaceae</taxon>
        <taxon>Papiliotrema</taxon>
    </lineage>
</organism>
<feature type="compositionally biased region" description="Low complexity" evidence="1">
    <location>
        <begin position="169"/>
        <end position="194"/>
    </location>
</feature>
<feature type="region of interest" description="Disordered" evidence="1">
    <location>
        <begin position="1"/>
        <end position="94"/>
    </location>
</feature>
<feature type="region of interest" description="Disordered" evidence="1">
    <location>
        <begin position="295"/>
        <end position="346"/>
    </location>
</feature>
<feature type="compositionally biased region" description="Low complexity" evidence="1">
    <location>
        <begin position="204"/>
        <end position="219"/>
    </location>
</feature>
<proteinExistence type="predicted"/>
<feature type="region of interest" description="Disordered" evidence="1">
    <location>
        <begin position="482"/>
        <end position="516"/>
    </location>
</feature>
<feature type="compositionally biased region" description="Low complexity" evidence="1">
    <location>
        <begin position="1055"/>
        <end position="1073"/>
    </location>
</feature>
<feature type="region of interest" description="Disordered" evidence="1">
    <location>
        <begin position="1050"/>
        <end position="1131"/>
    </location>
</feature>
<feature type="region of interest" description="Disordered" evidence="1">
    <location>
        <begin position="1158"/>
        <end position="1208"/>
    </location>
</feature>
<dbReference type="Proteomes" id="UP001182556">
    <property type="component" value="Unassembled WGS sequence"/>
</dbReference>
<dbReference type="EMBL" id="JAODAN010000004">
    <property type="protein sequence ID" value="KAK1924884.1"/>
    <property type="molecule type" value="Genomic_DNA"/>
</dbReference>
<feature type="compositionally biased region" description="Low complexity" evidence="1">
    <location>
        <begin position="1160"/>
        <end position="1199"/>
    </location>
</feature>
<feature type="region of interest" description="Disordered" evidence="1">
    <location>
        <begin position="700"/>
        <end position="727"/>
    </location>
</feature>
<feature type="compositionally biased region" description="Basic and acidic residues" evidence="1">
    <location>
        <begin position="895"/>
        <end position="910"/>
    </location>
</feature>
<accession>A0AAD9FRF7</accession>
<gene>
    <name evidence="2" type="ORF">DB88DRAFT_487192</name>
</gene>
<feature type="compositionally biased region" description="Low complexity" evidence="1">
    <location>
        <begin position="962"/>
        <end position="974"/>
    </location>
</feature>
<evidence type="ECO:0000256" key="1">
    <source>
        <dbReference type="SAM" id="MobiDB-lite"/>
    </source>
</evidence>
<feature type="region of interest" description="Disordered" evidence="1">
    <location>
        <begin position="850"/>
        <end position="998"/>
    </location>
</feature>
<feature type="compositionally biased region" description="Pro residues" evidence="1">
    <location>
        <begin position="1"/>
        <end position="12"/>
    </location>
</feature>
<feature type="region of interest" description="Disordered" evidence="1">
    <location>
        <begin position="169"/>
        <end position="246"/>
    </location>
</feature>
<feature type="compositionally biased region" description="Polar residues" evidence="1">
    <location>
        <begin position="1116"/>
        <end position="1131"/>
    </location>
</feature>
<keyword evidence="3" id="KW-1185">Reference proteome</keyword>
<evidence type="ECO:0000313" key="3">
    <source>
        <dbReference type="Proteomes" id="UP001182556"/>
    </source>
</evidence>
<feature type="compositionally biased region" description="Basic and acidic residues" evidence="1">
    <location>
        <begin position="850"/>
        <end position="874"/>
    </location>
</feature>
<feature type="compositionally biased region" description="Basic and acidic residues" evidence="1">
    <location>
        <begin position="1096"/>
        <end position="1109"/>
    </location>
</feature>
<reference evidence="2" key="1">
    <citation type="submission" date="2023-02" db="EMBL/GenBank/DDBJ databases">
        <title>Identification and recombinant expression of a fungal hydrolase from Papiliotrema laurentii that hydrolyzes apple cutin and clears colloidal polyester polyurethane.</title>
        <authorList>
            <consortium name="DOE Joint Genome Institute"/>
            <person name="Roman V.A."/>
            <person name="Bojanowski C."/>
            <person name="Crable B.R."/>
            <person name="Wagner D.N."/>
            <person name="Hung C.S."/>
            <person name="Nadeau L.J."/>
            <person name="Schratz L."/>
            <person name="Haridas S."/>
            <person name="Pangilinan J."/>
            <person name="Lipzen A."/>
            <person name="Na H."/>
            <person name="Yan M."/>
            <person name="Ng V."/>
            <person name="Grigoriev I.V."/>
            <person name="Spatafora J.W."/>
            <person name="Barlow D."/>
            <person name="Biffinger J."/>
            <person name="Kelley-Loughnane N."/>
            <person name="Varaljay V.A."/>
            <person name="Crookes-Goodson W.J."/>
        </authorList>
    </citation>
    <scope>NUCLEOTIDE SEQUENCE</scope>
    <source>
        <strain evidence="2">5307AH</strain>
    </source>
</reference>
<evidence type="ECO:0000313" key="2">
    <source>
        <dbReference type="EMBL" id="KAK1924884.1"/>
    </source>
</evidence>
<protein>
    <submittedName>
        <fullName evidence="2">Uncharacterized protein</fullName>
    </submittedName>
</protein>
<feature type="region of interest" description="Disordered" evidence="1">
    <location>
        <begin position="111"/>
        <end position="135"/>
    </location>
</feature>
<feature type="compositionally biased region" description="Basic and acidic residues" evidence="1">
    <location>
        <begin position="299"/>
        <end position="310"/>
    </location>
</feature>
<feature type="compositionally biased region" description="Basic and acidic residues" evidence="1">
    <location>
        <begin position="76"/>
        <end position="86"/>
    </location>
</feature>
<name>A0AAD9FRF7_PAPLA</name>
<comment type="caution">
    <text evidence="2">The sequence shown here is derived from an EMBL/GenBank/DDBJ whole genome shotgun (WGS) entry which is preliminary data.</text>
</comment>